<accession>A0A232EFL8</accession>
<name>A0A232EFL8_9HYME</name>
<gene>
    <name evidence="1" type="ORF">TSAR_001956</name>
</gene>
<keyword evidence="2" id="KW-1185">Reference proteome</keyword>
<organism evidence="1 2">
    <name type="scientific">Trichomalopsis sarcophagae</name>
    <dbReference type="NCBI Taxonomy" id="543379"/>
    <lineage>
        <taxon>Eukaryota</taxon>
        <taxon>Metazoa</taxon>
        <taxon>Ecdysozoa</taxon>
        <taxon>Arthropoda</taxon>
        <taxon>Hexapoda</taxon>
        <taxon>Insecta</taxon>
        <taxon>Pterygota</taxon>
        <taxon>Neoptera</taxon>
        <taxon>Endopterygota</taxon>
        <taxon>Hymenoptera</taxon>
        <taxon>Apocrita</taxon>
        <taxon>Proctotrupomorpha</taxon>
        <taxon>Chalcidoidea</taxon>
        <taxon>Pteromalidae</taxon>
        <taxon>Pteromalinae</taxon>
        <taxon>Trichomalopsis</taxon>
    </lineage>
</organism>
<evidence type="ECO:0000313" key="1">
    <source>
        <dbReference type="EMBL" id="OXU17114.1"/>
    </source>
</evidence>
<proteinExistence type="predicted"/>
<comment type="caution">
    <text evidence="1">The sequence shown here is derived from an EMBL/GenBank/DDBJ whole genome shotgun (WGS) entry which is preliminary data.</text>
</comment>
<reference evidence="1 2" key="1">
    <citation type="journal article" date="2017" name="Curr. Biol.">
        <title>The Evolution of Venom by Co-option of Single-Copy Genes.</title>
        <authorList>
            <person name="Martinson E.O."/>
            <person name="Mrinalini"/>
            <person name="Kelkar Y.D."/>
            <person name="Chang C.H."/>
            <person name="Werren J.H."/>
        </authorList>
    </citation>
    <scope>NUCLEOTIDE SEQUENCE [LARGE SCALE GENOMIC DNA]</scope>
    <source>
        <strain evidence="1 2">Alberta</strain>
        <tissue evidence="1">Whole body</tissue>
    </source>
</reference>
<protein>
    <submittedName>
        <fullName evidence="1">Uncharacterized protein</fullName>
    </submittedName>
</protein>
<dbReference type="AlphaFoldDB" id="A0A232EFL8"/>
<evidence type="ECO:0000313" key="2">
    <source>
        <dbReference type="Proteomes" id="UP000215335"/>
    </source>
</evidence>
<sequence>MQFHMRVHQLQRIALPARFSRQHSLSFIAGRHEFPPANKRQRPARHDLHLFVKCATRERVIRCKISLSSQISDFFSLSALLFFHLAAGRTFICPARSGLCPVKKKKKKLRAPAILRDWWSNGLVLYCDIPLNCGTRVRLVLALLYSSHFCDIEFGVYAYYG</sequence>
<dbReference type="Proteomes" id="UP000215335">
    <property type="component" value="Unassembled WGS sequence"/>
</dbReference>
<dbReference type="EMBL" id="NNAY01005010">
    <property type="protein sequence ID" value="OXU17114.1"/>
    <property type="molecule type" value="Genomic_DNA"/>
</dbReference>